<comment type="caution">
    <text evidence="3">The sequence shown here is derived from an EMBL/GenBank/DDBJ whole genome shotgun (WGS) entry which is preliminary data.</text>
</comment>
<keyword evidence="4" id="KW-1185">Reference proteome</keyword>
<dbReference type="InterPro" id="IPR000679">
    <property type="entry name" value="Znf_GATA"/>
</dbReference>
<dbReference type="PROSITE" id="PS50114">
    <property type="entry name" value="GATA_ZN_FINGER_2"/>
    <property type="match status" value="1"/>
</dbReference>
<evidence type="ECO:0000259" key="2">
    <source>
        <dbReference type="PROSITE" id="PS50114"/>
    </source>
</evidence>
<feature type="domain" description="GATA-type" evidence="2">
    <location>
        <begin position="1"/>
        <end position="35"/>
    </location>
</feature>
<feature type="transmembrane region" description="Helical" evidence="1">
    <location>
        <begin position="37"/>
        <end position="59"/>
    </location>
</feature>
<proteinExistence type="predicted"/>
<gene>
    <name evidence="3" type="ORF">KCG35_21470</name>
</gene>
<accession>A0ABS5ZHT2</accession>
<sequence>MICPNCKENKIPFSSWGKNMTGTQECNSCGQKTKMSFLGWIIVLSAISPWVYFFSMQIAGIDIGSNLHTEFRYLRYGQIPLLLLIIPFCILAGKIGLKKAEK</sequence>
<keyword evidence="1" id="KW-0472">Membrane</keyword>
<keyword evidence="1" id="KW-0812">Transmembrane</keyword>
<evidence type="ECO:0000313" key="3">
    <source>
        <dbReference type="EMBL" id="MBU2713633.1"/>
    </source>
</evidence>
<reference evidence="3 4" key="1">
    <citation type="submission" date="2021-04" db="EMBL/GenBank/DDBJ databases">
        <authorList>
            <person name="Pira H."/>
            <person name="Risdian C."/>
            <person name="Wink J."/>
        </authorList>
    </citation>
    <scope>NUCLEOTIDE SEQUENCE [LARGE SCALE GENOMIC DNA]</scope>
    <source>
        <strain evidence="3 4">WH53</strain>
    </source>
</reference>
<organism evidence="3 4">
    <name type="scientific">Zooshikella harenae</name>
    <dbReference type="NCBI Taxonomy" id="2827238"/>
    <lineage>
        <taxon>Bacteria</taxon>
        <taxon>Pseudomonadati</taxon>
        <taxon>Pseudomonadota</taxon>
        <taxon>Gammaproteobacteria</taxon>
        <taxon>Oceanospirillales</taxon>
        <taxon>Zooshikellaceae</taxon>
        <taxon>Zooshikella</taxon>
    </lineage>
</organism>
<protein>
    <recommendedName>
        <fullName evidence="2">GATA-type domain-containing protein</fullName>
    </recommendedName>
</protein>
<dbReference type="Proteomes" id="UP000690515">
    <property type="component" value="Unassembled WGS sequence"/>
</dbReference>
<feature type="transmembrane region" description="Helical" evidence="1">
    <location>
        <begin position="79"/>
        <end position="97"/>
    </location>
</feature>
<keyword evidence="1" id="KW-1133">Transmembrane helix</keyword>
<dbReference type="EMBL" id="JAGSOY010000092">
    <property type="protein sequence ID" value="MBU2713633.1"/>
    <property type="molecule type" value="Genomic_DNA"/>
</dbReference>
<evidence type="ECO:0000256" key="1">
    <source>
        <dbReference type="SAM" id="Phobius"/>
    </source>
</evidence>
<dbReference type="RefSeq" id="WP_215821918.1">
    <property type="nucleotide sequence ID" value="NZ_JAGSOY010000092.1"/>
</dbReference>
<evidence type="ECO:0000313" key="4">
    <source>
        <dbReference type="Proteomes" id="UP000690515"/>
    </source>
</evidence>
<name>A0ABS5ZHT2_9GAMM</name>